<dbReference type="InterPro" id="IPR026816">
    <property type="entry name" value="Flavodoxin_dom"/>
</dbReference>
<protein>
    <recommendedName>
        <fullName evidence="1">Flavodoxin-like domain-containing protein</fullName>
    </recommendedName>
</protein>
<dbReference type="PROSITE" id="PS50902">
    <property type="entry name" value="FLAVODOXIN_LIKE"/>
    <property type="match status" value="1"/>
</dbReference>
<dbReference type="GO" id="GO:0006783">
    <property type="term" value="P:heme biosynthetic process"/>
    <property type="evidence" value="ECO:0007669"/>
    <property type="project" value="TreeGrafter"/>
</dbReference>
<evidence type="ECO:0000313" key="3">
    <source>
        <dbReference type="Proteomes" id="UP000070657"/>
    </source>
</evidence>
<reference evidence="2 3" key="1">
    <citation type="journal article" date="2016" name="Sci. Rep.">
        <title>Metabolic traits of an uncultured archaeal lineage -MSBL1- from brine pools of the Red Sea.</title>
        <authorList>
            <person name="Mwirichia R."/>
            <person name="Alam I."/>
            <person name="Rashid M."/>
            <person name="Vinu M."/>
            <person name="Ba-Alawi W."/>
            <person name="Anthony Kamau A."/>
            <person name="Kamanda Ngugi D."/>
            <person name="Goker M."/>
            <person name="Klenk H.P."/>
            <person name="Bajic V."/>
            <person name="Stingl U."/>
        </authorList>
    </citation>
    <scope>NUCLEOTIDE SEQUENCE [LARGE SCALE GENOMIC DNA]</scope>
    <source>
        <strain evidence="2">SCGC-AAA259E22</strain>
    </source>
</reference>
<dbReference type="InterPro" id="IPR052200">
    <property type="entry name" value="Protoporphyrinogen_IX_DH"/>
</dbReference>
<feature type="domain" description="Flavodoxin-like" evidence="1">
    <location>
        <begin position="4"/>
        <end position="152"/>
    </location>
</feature>
<dbReference type="PANTHER" id="PTHR38030:SF2">
    <property type="entry name" value="PROTOPORPHYRINOGEN IX DEHYDROGENASE [QUINONE]"/>
    <property type="match status" value="1"/>
</dbReference>
<dbReference type="Proteomes" id="UP000070657">
    <property type="component" value="Unassembled WGS sequence"/>
</dbReference>
<sequence>MSFAKYYKSVHHGNTEKVAKSIAEVLEADLCEPEEFEVKELRGKDLVGFGSGIYNISFHESILELLEELPEMESKKAFIFSTSGLPRIPIVHDYESEVKEKLTEKGFEVVDSFSCRGHDTYFPVFRLFGGIHKDRPNEEDIDKAKKFAKQLIED</sequence>
<dbReference type="Gene3D" id="3.40.50.360">
    <property type="match status" value="1"/>
</dbReference>
<evidence type="ECO:0000313" key="2">
    <source>
        <dbReference type="EMBL" id="KXA92795.1"/>
    </source>
</evidence>
<dbReference type="GO" id="GO:0010181">
    <property type="term" value="F:FMN binding"/>
    <property type="evidence" value="ECO:0007669"/>
    <property type="project" value="InterPro"/>
</dbReference>
<name>A0A133UF33_9EURY</name>
<dbReference type="InterPro" id="IPR029039">
    <property type="entry name" value="Flavoprotein-like_sf"/>
</dbReference>
<organism evidence="2 3">
    <name type="scientific">candidate division MSBL1 archaeon SCGC-AAA259E22</name>
    <dbReference type="NCBI Taxonomy" id="1698265"/>
    <lineage>
        <taxon>Archaea</taxon>
        <taxon>Methanobacteriati</taxon>
        <taxon>Methanobacteriota</taxon>
        <taxon>candidate division MSBL1</taxon>
    </lineage>
</organism>
<dbReference type="EMBL" id="LHXP01000045">
    <property type="protein sequence ID" value="KXA92795.1"/>
    <property type="molecule type" value="Genomic_DNA"/>
</dbReference>
<comment type="caution">
    <text evidence="2">The sequence shown here is derived from an EMBL/GenBank/DDBJ whole genome shotgun (WGS) entry which is preliminary data.</text>
</comment>
<dbReference type="GO" id="GO:0070819">
    <property type="term" value="F:menaquinone-dependent protoporphyrinogen oxidase activity"/>
    <property type="evidence" value="ECO:0007669"/>
    <property type="project" value="TreeGrafter"/>
</dbReference>
<keyword evidence="3" id="KW-1185">Reference proteome</keyword>
<proteinExistence type="predicted"/>
<dbReference type="PATRIC" id="fig|1698265.3.peg.723"/>
<dbReference type="InterPro" id="IPR008254">
    <property type="entry name" value="Flavodoxin/NO_synth"/>
</dbReference>
<dbReference type="AlphaFoldDB" id="A0A133UF33"/>
<accession>A0A133UF33</accession>
<dbReference type="Pfam" id="PF12724">
    <property type="entry name" value="Flavodoxin_5"/>
    <property type="match status" value="1"/>
</dbReference>
<gene>
    <name evidence="2" type="ORF">AKJ66_03500</name>
</gene>
<dbReference type="PANTHER" id="PTHR38030">
    <property type="entry name" value="PROTOPORPHYRINOGEN IX DEHYDROGENASE [MENAQUINONE]"/>
    <property type="match status" value="1"/>
</dbReference>
<evidence type="ECO:0000259" key="1">
    <source>
        <dbReference type="PROSITE" id="PS50902"/>
    </source>
</evidence>
<dbReference type="SUPFAM" id="SSF52218">
    <property type="entry name" value="Flavoproteins"/>
    <property type="match status" value="1"/>
</dbReference>